<evidence type="ECO:0000256" key="1">
    <source>
        <dbReference type="SAM" id="MobiDB-lite"/>
    </source>
</evidence>
<name>A0A2U8WPG1_9HYPH</name>
<dbReference type="EMBL" id="CP029553">
    <property type="protein sequence ID" value="AWN47997.1"/>
    <property type="molecule type" value="Genomic_DNA"/>
</dbReference>
<keyword evidence="3" id="KW-1185">Reference proteome</keyword>
<dbReference type="AlphaFoldDB" id="A0A2U8WPG1"/>
<dbReference type="OrthoDB" id="7999457at2"/>
<sequence>MIETSSLAAALPPAAVAAATRNDVRPSSRTGPDIPLDPAVTLDLSREAEATAIRTVPPQEATVSTARYRRDPDSRQIVFQVVDPKGEVIEQLPSEAILRARTYAREAEARAAEIGTAVARSA</sequence>
<dbReference type="InterPro" id="IPR035924">
    <property type="entry name" value="FlaG-like_sf"/>
</dbReference>
<organism evidence="2 3">
    <name type="scientific">Methylobacterium terrae</name>
    <dbReference type="NCBI Taxonomy" id="2202827"/>
    <lineage>
        <taxon>Bacteria</taxon>
        <taxon>Pseudomonadati</taxon>
        <taxon>Pseudomonadota</taxon>
        <taxon>Alphaproteobacteria</taxon>
        <taxon>Hyphomicrobiales</taxon>
        <taxon>Methylobacteriaceae</taxon>
        <taxon>Methylobacterium</taxon>
    </lineage>
</organism>
<dbReference type="Proteomes" id="UP000245444">
    <property type="component" value="Chromosome"/>
</dbReference>
<evidence type="ECO:0008006" key="4">
    <source>
        <dbReference type="Google" id="ProtNLM"/>
    </source>
</evidence>
<dbReference type="SUPFAM" id="SSF160214">
    <property type="entry name" value="FlaG-like"/>
    <property type="match status" value="1"/>
</dbReference>
<proteinExistence type="predicted"/>
<reference evidence="2 3" key="1">
    <citation type="submission" date="2018-05" db="EMBL/GenBank/DDBJ databases">
        <title>Complete Genome Sequence of Methylobacterium sp. 17Sr1-28.</title>
        <authorList>
            <person name="Srinivasan S."/>
        </authorList>
    </citation>
    <scope>NUCLEOTIDE SEQUENCE [LARGE SCALE GENOMIC DNA]</scope>
    <source>
        <strain evidence="2 3">17Sr1-28</strain>
    </source>
</reference>
<evidence type="ECO:0000313" key="3">
    <source>
        <dbReference type="Proteomes" id="UP000245444"/>
    </source>
</evidence>
<feature type="region of interest" description="Disordered" evidence="1">
    <location>
        <begin position="18"/>
        <end position="37"/>
    </location>
</feature>
<protein>
    <recommendedName>
        <fullName evidence="4">Flagellar protein FlaG</fullName>
    </recommendedName>
</protein>
<dbReference type="KEGG" id="mtea:DK419_18060"/>
<dbReference type="RefSeq" id="WP_109960315.1">
    <property type="nucleotide sequence ID" value="NZ_CP029553.1"/>
</dbReference>
<accession>A0A2U8WPG1</accession>
<evidence type="ECO:0000313" key="2">
    <source>
        <dbReference type="EMBL" id="AWN47997.1"/>
    </source>
</evidence>
<gene>
    <name evidence="2" type="ORF">DK419_18060</name>
</gene>